<organism evidence="1 2">
    <name type="scientific">Steinernema glaseri</name>
    <dbReference type="NCBI Taxonomy" id="37863"/>
    <lineage>
        <taxon>Eukaryota</taxon>
        <taxon>Metazoa</taxon>
        <taxon>Ecdysozoa</taxon>
        <taxon>Nematoda</taxon>
        <taxon>Chromadorea</taxon>
        <taxon>Rhabditida</taxon>
        <taxon>Tylenchina</taxon>
        <taxon>Panagrolaimomorpha</taxon>
        <taxon>Strongyloidoidea</taxon>
        <taxon>Steinernematidae</taxon>
        <taxon>Steinernema</taxon>
    </lineage>
</organism>
<dbReference type="AlphaFoldDB" id="A0A1I8A946"/>
<proteinExistence type="predicted"/>
<reference evidence="2" key="1">
    <citation type="submission" date="2016-11" db="UniProtKB">
        <authorList>
            <consortium name="WormBaseParasite"/>
        </authorList>
    </citation>
    <scope>IDENTIFICATION</scope>
</reference>
<dbReference type="WBParaSite" id="L893_g3409.t1">
    <property type="protein sequence ID" value="L893_g3409.t1"/>
    <property type="gene ID" value="L893_g3409"/>
</dbReference>
<keyword evidence="1" id="KW-1185">Reference proteome</keyword>
<name>A0A1I8A946_9BILA</name>
<evidence type="ECO:0000313" key="2">
    <source>
        <dbReference type="WBParaSite" id="L893_g3409.t1"/>
    </source>
</evidence>
<sequence length="300" mass="35029">MTFYDALFPYLFIKSVKTAQALPGRFGACARATFKNRHDCEFDIKDNVISDELMFSWSGQEYVDVTVIPQKYTNSVCVSIHEGNDKEVDEAICDRIRNRHAEYFFRIHCATVGKTWIDWACRWPFTGLELYERLDDSTFALCNNLLKTRRLTQILVESVACTEQVVEWMKELLCQEQFETVYIQDSAVVEELLDFWIAQHKQMVKKHLNIYGTCEEAAQLLEGKLETCSSEECNTINSEYLFFYRAMFENPSNAYKLKKEGQFGVPNHNVYVFFECDGKDANRDELDFMRETSSMRILFG</sequence>
<protein>
    <submittedName>
        <fullName evidence="2">FBA_2 domain-containing protein</fullName>
    </submittedName>
</protein>
<accession>A0A1I8A946</accession>
<dbReference type="Proteomes" id="UP000095287">
    <property type="component" value="Unplaced"/>
</dbReference>
<evidence type="ECO:0000313" key="1">
    <source>
        <dbReference type="Proteomes" id="UP000095287"/>
    </source>
</evidence>